<evidence type="ECO:0000259" key="8">
    <source>
        <dbReference type="Pfam" id="PF00884"/>
    </source>
</evidence>
<name>A0A512JRY3_9HYPH</name>
<keyword evidence="2" id="KW-1003">Cell membrane</keyword>
<dbReference type="AlphaFoldDB" id="A0A512JRY3"/>
<keyword evidence="4 6" id="KW-1133">Transmembrane helix</keyword>
<dbReference type="OrthoDB" id="5363296at2"/>
<comment type="subcellular location">
    <subcellularLocation>
        <location evidence="1">Cell membrane</location>
        <topology evidence="1">Multi-pass membrane protein</topology>
    </subcellularLocation>
</comment>
<feature type="signal peptide" evidence="7">
    <location>
        <begin position="1"/>
        <end position="21"/>
    </location>
</feature>
<feature type="transmembrane region" description="Helical" evidence="6">
    <location>
        <begin position="45"/>
        <end position="71"/>
    </location>
</feature>
<proteinExistence type="predicted"/>
<evidence type="ECO:0000256" key="2">
    <source>
        <dbReference type="ARBA" id="ARBA00022475"/>
    </source>
</evidence>
<protein>
    <submittedName>
        <fullName evidence="9">Capsular polysaccharide biosynthesis protein</fullName>
    </submittedName>
</protein>
<evidence type="ECO:0000256" key="3">
    <source>
        <dbReference type="ARBA" id="ARBA00022692"/>
    </source>
</evidence>
<dbReference type="InterPro" id="IPR017850">
    <property type="entry name" value="Alkaline_phosphatase_core_sf"/>
</dbReference>
<dbReference type="InterPro" id="IPR050448">
    <property type="entry name" value="OpgB/LTA_synthase_biosynth"/>
</dbReference>
<feature type="chain" id="PRO_5022098436" evidence="7">
    <location>
        <begin position="22"/>
        <end position="496"/>
    </location>
</feature>
<keyword evidence="7" id="KW-0732">Signal</keyword>
<dbReference type="CDD" id="cd16015">
    <property type="entry name" value="LTA_synthase"/>
    <property type="match status" value="1"/>
</dbReference>
<reference evidence="9 10" key="1">
    <citation type="submission" date="2019-07" db="EMBL/GenBank/DDBJ databases">
        <title>Whole genome shotgun sequence of Methylobacterium gnaphalii NBRC 107716.</title>
        <authorList>
            <person name="Hosoyama A."/>
            <person name="Uohara A."/>
            <person name="Ohji S."/>
            <person name="Ichikawa N."/>
        </authorList>
    </citation>
    <scope>NUCLEOTIDE SEQUENCE [LARGE SCALE GENOMIC DNA]</scope>
    <source>
        <strain evidence="9 10">NBRC 107716</strain>
    </source>
</reference>
<dbReference type="PANTHER" id="PTHR47371">
    <property type="entry name" value="LIPOTEICHOIC ACID SYNTHASE"/>
    <property type="match status" value="1"/>
</dbReference>
<keyword evidence="5 6" id="KW-0472">Membrane</keyword>
<organism evidence="9 10">
    <name type="scientific">Methylobacterium gnaphalii</name>
    <dbReference type="NCBI Taxonomy" id="1010610"/>
    <lineage>
        <taxon>Bacteria</taxon>
        <taxon>Pseudomonadati</taxon>
        <taxon>Pseudomonadota</taxon>
        <taxon>Alphaproteobacteria</taxon>
        <taxon>Hyphomicrobiales</taxon>
        <taxon>Methylobacteriaceae</taxon>
        <taxon>Methylobacterium</taxon>
    </lineage>
</organism>
<evidence type="ECO:0000256" key="6">
    <source>
        <dbReference type="SAM" id="Phobius"/>
    </source>
</evidence>
<keyword evidence="10" id="KW-1185">Reference proteome</keyword>
<gene>
    <name evidence="9" type="primary">wcbQ</name>
    <name evidence="9" type="ORF">MGN01_45170</name>
</gene>
<evidence type="ECO:0000313" key="10">
    <source>
        <dbReference type="Proteomes" id="UP000321750"/>
    </source>
</evidence>
<dbReference type="SUPFAM" id="SSF53649">
    <property type="entry name" value="Alkaline phosphatase-like"/>
    <property type="match status" value="1"/>
</dbReference>
<feature type="transmembrane region" description="Helical" evidence="6">
    <location>
        <begin position="134"/>
        <end position="156"/>
    </location>
</feature>
<evidence type="ECO:0000256" key="5">
    <source>
        <dbReference type="ARBA" id="ARBA00023136"/>
    </source>
</evidence>
<feature type="domain" description="Sulfatase N-terminal" evidence="8">
    <location>
        <begin position="220"/>
        <end position="437"/>
    </location>
</feature>
<dbReference type="InterPro" id="IPR000917">
    <property type="entry name" value="Sulfatase_N"/>
</dbReference>
<dbReference type="Pfam" id="PF00884">
    <property type="entry name" value="Sulfatase"/>
    <property type="match status" value="1"/>
</dbReference>
<sequence>MSVILALVVALAGSFAIEASAAARRVSLRPGDVGVRLGSYALITAFWFVFSWRPWLAGASTLATIMITMIIDALKRKILGESLVFSDLALLRQVPRHPDLYYTMPLTHPRIAVPLLLAFLGVAAWYAIEPTALPLGWPASLLAMVALPAALLALWFGGRTRFGRAVLAARFPEPDLEADVARYGVLATMLAYLARREAEAATEVPPEPLPVPVERGDEVVVVVQLESFLDPTRLGGEALPVMARIEREAAQHGRLAVPTHGAYTMRSEHALLTGREGASLGFGGFDPYFSGGGREPTSLARLAKAAGYETVFVHPYHRDFFDRESVMRALGFDRLVMYEDFAGAARVGPYIGDEAVAARILAEARARSGPILIFCATMENHGPWKPGRLPGIDDPLAQYLHHVGNAGRAVEALIDGLSSEPATLCVYGDHAPSLPGYRPGDGDPRTDYALFRFGRPLPQGSRRADIRIAALGCRLRDAVARQTAAAEGAGVAVPRS</sequence>
<keyword evidence="3 6" id="KW-0812">Transmembrane</keyword>
<accession>A0A512JRY3</accession>
<dbReference type="GO" id="GO:0005886">
    <property type="term" value="C:plasma membrane"/>
    <property type="evidence" value="ECO:0007669"/>
    <property type="project" value="UniProtKB-SubCell"/>
</dbReference>
<dbReference type="EMBL" id="BJZV01000058">
    <property type="protein sequence ID" value="GEP12672.1"/>
    <property type="molecule type" value="Genomic_DNA"/>
</dbReference>
<dbReference type="Gene3D" id="3.40.720.10">
    <property type="entry name" value="Alkaline Phosphatase, subunit A"/>
    <property type="match status" value="1"/>
</dbReference>
<evidence type="ECO:0000313" key="9">
    <source>
        <dbReference type="EMBL" id="GEP12672.1"/>
    </source>
</evidence>
<dbReference type="RefSeq" id="WP_147049007.1">
    <property type="nucleotide sequence ID" value="NZ_BJZV01000058.1"/>
</dbReference>
<evidence type="ECO:0000256" key="4">
    <source>
        <dbReference type="ARBA" id="ARBA00022989"/>
    </source>
</evidence>
<dbReference type="Proteomes" id="UP000321750">
    <property type="component" value="Unassembled WGS sequence"/>
</dbReference>
<evidence type="ECO:0000256" key="7">
    <source>
        <dbReference type="SAM" id="SignalP"/>
    </source>
</evidence>
<feature type="transmembrane region" description="Helical" evidence="6">
    <location>
        <begin position="111"/>
        <end position="128"/>
    </location>
</feature>
<evidence type="ECO:0000256" key="1">
    <source>
        <dbReference type="ARBA" id="ARBA00004651"/>
    </source>
</evidence>
<comment type="caution">
    <text evidence="9">The sequence shown here is derived from an EMBL/GenBank/DDBJ whole genome shotgun (WGS) entry which is preliminary data.</text>
</comment>
<dbReference type="PANTHER" id="PTHR47371:SF3">
    <property type="entry name" value="PHOSPHOGLYCEROL TRANSFERASE I"/>
    <property type="match status" value="1"/>
</dbReference>